<keyword evidence="2" id="KW-0472">Membrane</keyword>
<dbReference type="Proteomes" id="UP001501138">
    <property type="component" value="Unassembled WGS sequence"/>
</dbReference>
<protein>
    <submittedName>
        <fullName evidence="3">Uncharacterized protein</fullName>
    </submittedName>
</protein>
<reference evidence="4" key="1">
    <citation type="journal article" date="2019" name="Int. J. Syst. Evol. Microbiol.">
        <title>The Global Catalogue of Microorganisms (GCM) 10K type strain sequencing project: providing services to taxonomists for standard genome sequencing and annotation.</title>
        <authorList>
            <consortium name="The Broad Institute Genomics Platform"/>
            <consortium name="The Broad Institute Genome Sequencing Center for Infectious Disease"/>
            <person name="Wu L."/>
            <person name="Ma J."/>
        </authorList>
    </citation>
    <scope>NUCLEOTIDE SEQUENCE [LARGE SCALE GENOMIC DNA]</scope>
    <source>
        <strain evidence="4">JCM 15589</strain>
    </source>
</reference>
<feature type="compositionally biased region" description="Pro residues" evidence="1">
    <location>
        <begin position="174"/>
        <end position="184"/>
    </location>
</feature>
<gene>
    <name evidence="3" type="ORF">GCM10009809_25370</name>
</gene>
<proteinExistence type="predicted"/>
<name>A0ABP4VNE4_9MICO</name>
<evidence type="ECO:0000313" key="3">
    <source>
        <dbReference type="EMBL" id="GAA1728708.1"/>
    </source>
</evidence>
<keyword evidence="2" id="KW-1133">Transmembrane helix</keyword>
<evidence type="ECO:0000256" key="2">
    <source>
        <dbReference type="SAM" id="Phobius"/>
    </source>
</evidence>
<feature type="transmembrane region" description="Helical" evidence="2">
    <location>
        <begin position="46"/>
        <end position="67"/>
    </location>
</feature>
<keyword evidence="2" id="KW-0812">Transmembrane</keyword>
<dbReference type="PROSITE" id="PS51257">
    <property type="entry name" value="PROKAR_LIPOPROTEIN"/>
    <property type="match status" value="1"/>
</dbReference>
<organism evidence="3 4">
    <name type="scientific">Isoptericola hypogeus</name>
    <dbReference type="NCBI Taxonomy" id="300179"/>
    <lineage>
        <taxon>Bacteria</taxon>
        <taxon>Bacillati</taxon>
        <taxon>Actinomycetota</taxon>
        <taxon>Actinomycetes</taxon>
        <taxon>Micrococcales</taxon>
        <taxon>Promicromonosporaceae</taxon>
        <taxon>Isoptericola</taxon>
    </lineage>
</organism>
<sequence>MRARRPGDSPPALIFGLVACGCAMAWAIGAGLLMSEGLSRPDALGWTLALGGAAVLLAITVIAASLLRGPRVVMAHDPSGARWSLRAGPVPLRLADSSPLAAGSRGAVLATQVVREATRDGAGRRRAMSQAIPLLVRILEVAQRTPGGVAEDDAEWADLRAAVLSFTLHRADRPSPPPVAPGQPPAAEGWPLAS</sequence>
<accession>A0ABP4VNE4</accession>
<feature type="transmembrane region" description="Helical" evidence="2">
    <location>
        <begin position="12"/>
        <end position="34"/>
    </location>
</feature>
<evidence type="ECO:0000313" key="4">
    <source>
        <dbReference type="Proteomes" id="UP001501138"/>
    </source>
</evidence>
<evidence type="ECO:0000256" key="1">
    <source>
        <dbReference type="SAM" id="MobiDB-lite"/>
    </source>
</evidence>
<dbReference type="RefSeq" id="WP_344248824.1">
    <property type="nucleotide sequence ID" value="NZ_BAAAPM010000005.1"/>
</dbReference>
<comment type="caution">
    <text evidence="3">The sequence shown here is derived from an EMBL/GenBank/DDBJ whole genome shotgun (WGS) entry which is preliminary data.</text>
</comment>
<dbReference type="EMBL" id="BAAAPM010000005">
    <property type="protein sequence ID" value="GAA1728708.1"/>
    <property type="molecule type" value="Genomic_DNA"/>
</dbReference>
<feature type="region of interest" description="Disordered" evidence="1">
    <location>
        <begin position="171"/>
        <end position="194"/>
    </location>
</feature>
<keyword evidence="4" id="KW-1185">Reference proteome</keyword>